<evidence type="ECO:0000256" key="14">
    <source>
        <dbReference type="ARBA" id="ARBA00022837"/>
    </source>
</evidence>
<keyword evidence="22" id="KW-1185">Reference proteome</keyword>
<evidence type="ECO:0000256" key="8">
    <source>
        <dbReference type="ARBA" id="ARBA00011738"/>
    </source>
</evidence>
<keyword evidence="11" id="KW-0479">Metal-binding</keyword>
<dbReference type="GO" id="GO:0050304">
    <property type="term" value="F:nitrous-oxide reductase activity"/>
    <property type="evidence" value="ECO:0007669"/>
    <property type="project" value="UniProtKB-EC"/>
</dbReference>
<comment type="cofactor">
    <cofactor evidence="2">
        <name>Cu cation</name>
        <dbReference type="ChEBI" id="CHEBI:23378"/>
    </cofactor>
</comment>
<feature type="domain" description="Cytochrome oxidase subunit II copper A binding" evidence="20">
    <location>
        <begin position="560"/>
        <end position="656"/>
    </location>
</feature>
<name>A0ABW0JAL5_9BURK</name>
<dbReference type="InterPro" id="IPR015943">
    <property type="entry name" value="WD40/YVTN_repeat-like_dom_sf"/>
</dbReference>
<comment type="function">
    <text evidence="3">Nitrous-oxide reductase is part of a bacterial respiratory system which is activated under anaerobic conditions in the presence of nitrate or nitrous oxide.</text>
</comment>
<dbReference type="Pfam" id="PF18764">
    <property type="entry name" value="nos_propeller"/>
    <property type="match status" value="1"/>
</dbReference>
<dbReference type="InterPro" id="IPR023644">
    <property type="entry name" value="NO_Rdtase"/>
</dbReference>
<evidence type="ECO:0000313" key="22">
    <source>
        <dbReference type="Proteomes" id="UP001596103"/>
    </source>
</evidence>
<evidence type="ECO:0000256" key="9">
    <source>
        <dbReference type="ARBA" id="ARBA00011896"/>
    </source>
</evidence>
<comment type="subunit">
    <text evidence="8">Homodimer.</text>
</comment>
<dbReference type="Gene3D" id="2.130.10.10">
    <property type="entry name" value="YVTN repeat-like/Quinoprotein amine dehydrogenase"/>
    <property type="match status" value="1"/>
</dbReference>
<comment type="catalytic activity">
    <reaction evidence="19">
        <text>N2 + 2 Fe(III)-[cytochrome c] + H2O = nitrous oxide + 2 Fe(II)-[cytochrome c] + 2 H(+)</text>
        <dbReference type="Rhea" id="RHEA:43108"/>
        <dbReference type="Rhea" id="RHEA-COMP:10350"/>
        <dbReference type="Rhea" id="RHEA-COMP:14399"/>
        <dbReference type="ChEBI" id="CHEBI:15377"/>
        <dbReference type="ChEBI" id="CHEBI:15378"/>
        <dbReference type="ChEBI" id="CHEBI:17045"/>
        <dbReference type="ChEBI" id="CHEBI:17997"/>
        <dbReference type="ChEBI" id="CHEBI:29033"/>
        <dbReference type="ChEBI" id="CHEBI:29034"/>
        <dbReference type="EC" id="1.7.2.4"/>
    </reaction>
</comment>
<comment type="pathway">
    <text evidence="5">Nitrogen metabolism; nitrate reduction (denitrification); dinitrogen from nitrate: step 4/4.</text>
</comment>
<dbReference type="PROSITE" id="PS50857">
    <property type="entry name" value="COX2_CUA"/>
    <property type="match status" value="1"/>
</dbReference>
<evidence type="ECO:0000256" key="2">
    <source>
        <dbReference type="ARBA" id="ARBA00001935"/>
    </source>
</evidence>
<comment type="similarity">
    <text evidence="6">In the C-terminal section; belongs to the cytochrome c oxidase subunit 2 family.</text>
</comment>
<organism evidence="21 22">
    <name type="scientific">Paraburkholderia denitrificans</name>
    <dbReference type="NCBI Taxonomy" id="694025"/>
    <lineage>
        <taxon>Bacteria</taxon>
        <taxon>Pseudomonadati</taxon>
        <taxon>Pseudomonadota</taxon>
        <taxon>Betaproteobacteria</taxon>
        <taxon>Burkholderiales</taxon>
        <taxon>Burkholderiaceae</taxon>
        <taxon>Paraburkholderia</taxon>
    </lineage>
</organism>
<evidence type="ECO:0000256" key="10">
    <source>
        <dbReference type="ARBA" id="ARBA00016560"/>
    </source>
</evidence>
<keyword evidence="14" id="KW-0106">Calcium</keyword>
<dbReference type="PROSITE" id="PS51318">
    <property type="entry name" value="TAT"/>
    <property type="match status" value="1"/>
</dbReference>
<evidence type="ECO:0000256" key="3">
    <source>
        <dbReference type="ARBA" id="ARBA00003034"/>
    </source>
</evidence>
<dbReference type="InterPro" id="IPR008972">
    <property type="entry name" value="Cupredoxin"/>
</dbReference>
<dbReference type="EC" id="1.7.2.4" evidence="9"/>
<evidence type="ECO:0000256" key="5">
    <source>
        <dbReference type="ARBA" id="ARBA00004779"/>
    </source>
</evidence>
<dbReference type="InterPro" id="IPR011045">
    <property type="entry name" value="N2O_reductase_N"/>
</dbReference>
<dbReference type="Gene3D" id="2.60.40.420">
    <property type="entry name" value="Cupredoxins - blue copper proteins"/>
    <property type="match status" value="1"/>
</dbReference>
<dbReference type="InterPro" id="IPR051403">
    <property type="entry name" value="NosZ/Cyto_c_oxidase_sub2"/>
</dbReference>
<keyword evidence="12" id="KW-0732">Signal</keyword>
<dbReference type="Pfam" id="PF18793">
    <property type="entry name" value="nos_propeller_2"/>
    <property type="match status" value="1"/>
</dbReference>
<reference evidence="22" key="1">
    <citation type="journal article" date="2019" name="Int. J. Syst. Evol. Microbiol.">
        <title>The Global Catalogue of Microorganisms (GCM) 10K type strain sequencing project: providing services to taxonomists for standard genome sequencing and annotation.</title>
        <authorList>
            <consortium name="The Broad Institute Genomics Platform"/>
            <consortium name="The Broad Institute Genome Sequencing Center for Infectious Disease"/>
            <person name="Wu L."/>
            <person name="Ma J."/>
        </authorList>
    </citation>
    <scope>NUCLEOTIDE SEQUENCE [LARGE SCALE GENOMIC DNA]</scope>
    <source>
        <strain evidence="22">CCUG 56042</strain>
    </source>
</reference>
<dbReference type="InterPro" id="IPR041142">
    <property type="entry name" value="NOS_propeller_2"/>
</dbReference>
<dbReference type="SUPFAM" id="SSF49503">
    <property type="entry name" value="Cupredoxins"/>
    <property type="match status" value="1"/>
</dbReference>
<evidence type="ECO:0000256" key="18">
    <source>
        <dbReference type="ARBA" id="ARBA00032847"/>
    </source>
</evidence>
<accession>A0ABW0JAL5</accession>
<dbReference type="PANTHER" id="PTHR42838:SF2">
    <property type="entry name" value="NITROUS-OXIDE REDUCTASE"/>
    <property type="match status" value="1"/>
</dbReference>
<dbReference type="InterPro" id="IPR002429">
    <property type="entry name" value="CcO_II-like_C"/>
</dbReference>
<evidence type="ECO:0000256" key="11">
    <source>
        <dbReference type="ARBA" id="ARBA00022723"/>
    </source>
</evidence>
<evidence type="ECO:0000256" key="17">
    <source>
        <dbReference type="ARBA" id="ARBA00031077"/>
    </source>
</evidence>
<dbReference type="Pfam" id="PF00116">
    <property type="entry name" value="COX2"/>
    <property type="match status" value="1"/>
</dbReference>
<dbReference type="Proteomes" id="UP001596103">
    <property type="component" value="Unassembled WGS sequence"/>
</dbReference>
<evidence type="ECO:0000256" key="16">
    <source>
        <dbReference type="ARBA" id="ARBA00023008"/>
    </source>
</evidence>
<evidence type="ECO:0000256" key="4">
    <source>
        <dbReference type="ARBA" id="ARBA00004418"/>
    </source>
</evidence>
<dbReference type="InterPro" id="IPR041114">
    <property type="entry name" value="Nos_propeller"/>
</dbReference>
<evidence type="ECO:0000256" key="12">
    <source>
        <dbReference type="ARBA" id="ARBA00022729"/>
    </source>
</evidence>
<evidence type="ECO:0000256" key="7">
    <source>
        <dbReference type="ARBA" id="ARBA00010372"/>
    </source>
</evidence>
<dbReference type="RefSeq" id="WP_377712331.1">
    <property type="nucleotide sequence ID" value="NZ_JBHSMP010000017.1"/>
</dbReference>
<evidence type="ECO:0000256" key="1">
    <source>
        <dbReference type="ARBA" id="ARBA00001913"/>
    </source>
</evidence>
<protein>
    <recommendedName>
        <fullName evidence="10">Nitrous-oxide reductase</fullName>
        <ecNumber evidence="9">1.7.2.4</ecNumber>
    </recommendedName>
    <alternativeName>
        <fullName evidence="17">N(2)OR</fullName>
    </alternativeName>
    <alternativeName>
        <fullName evidence="18">N2O reductase</fullName>
    </alternativeName>
</protein>
<dbReference type="EMBL" id="JBHSMP010000017">
    <property type="protein sequence ID" value="MFC5430133.1"/>
    <property type="molecule type" value="Genomic_DNA"/>
</dbReference>
<dbReference type="NCBIfam" id="TIGR04244">
    <property type="entry name" value="nitrous_NosZ_RR"/>
    <property type="match status" value="1"/>
</dbReference>
<dbReference type="InterPro" id="IPR006311">
    <property type="entry name" value="TAT_signal"/>
</dbReference>
<evidence type="ECO:0000259" key="20">
    <source>
        <dbReference type="PROSITE" id="PS50857"/>
    </source>
</evidence>
<comment type="cofactor">
    <cofactor evidence="1">
        <name>Ca(2+)</name>
        <dbReference type="ChEBI" id="CHEBI:29108"/>
    </cofactor>
</comment>
<keyword evidence="16" id="KW-0186">Copper</keyword>
<evidence type="ECO:0000256" key="13">
    <source>
        <dbReference type="ARBA" id="ARBA00022764"/>
    </source>
</evidence>
<dbReference type="SUPFAM" id="SSF50974">
    <property type="entry name" value="Nitrous oxide reductase, N-terminal domain"/>
    <property type="match status" value="1"/>
</dbReference>
<comment type="caution">
    <text evidence="21">The sequence shown here is derived from an EMBL/GenBank/DDBJ whole genome shotgun (WGS) entry which is preliminary data.</text>
</comment>
<proteinExistence type="inferred from homology"/>
<dbReference type="PANTHER" id="PTHR42838">
    <property type="entry name" value="CYTOCHROME C OXIDASE SUBUNIT II"/>
    <property type="match status" value="1"/>
</dbReference>
<gene>
    <name evidence="21" type="primary">nosZ</name>
    <name evidence="21" type="ORF">ACFPTO_15170</name>
</gene>
<keyword evidence="13" id="KW-0574">Periplasm</keyword>
<evidence type="ECO:0000256" key="15">
    <source>
        <dbReference type="ARBA" id="ARBA00023002"/>
    </source>
</evidence>
<evidence type="ECO:0000313" key="21">
    <source>
        <dbReference type="EMBL" id="MFC5430133.1"/>
    </source>
</evidence>
<comment type="similarity">
    <text evidence="7">Belongs to the NosZ family.</text>
</comment>
<comment type="subcellular location">
    <subcellularLocation>
        <location evidence="4">Periplasm</location>
    </subcellularLocation>
</comment>
<evidence type="ECO:0000256" key="19">
    <source>
        <dbReference type="ARBA" id="ARBA00049555"/>
    </source>
</evidence>
<sequence>MSEIVMTNAKGKTEETVVPGRRRFLASSAVAGLAGASLSLGLAGCNKGSSDAAPAAGAASAASGADPQANIKWDKYEVHPGKLDTYYSFSSGGHSGDLRIHGLPSGREIRRVPVFNVDCMSGWGITNESRAIIGTKPNGQLNYNTGDTHHVHLSYTDGVYDGKHLFVNDKLNGRIARVKLDTMECDAITQLPNVQGFHGIFPDKRDPVDEKINYTTRVFCGSEFHIPHPNDGRDINDPSKYSCLFTCVDAVTMQPRYQVKIDGNMDLVATSYDGKLACSNQYNTENGVHYEEMMSAERDSCIFFNVARIEEAVKAGKFTHIGDSKVPVVDGTKASNTDPKTALVVYVPVPKNPHGVNASPDGKYYACSGKLSPTATLIEHDLVLKWFDGGLKDPRDTVVAEPEIGLGPLHTGFDGKGFIYTTLFLDSQIVKWDLEAAKKAYQGDKNAKVVVDRIDVHYQPGHGFTSMGETAQPDGQYFISDNKFSKDRYLPVGPLHPDSSQLIDISGEKMLLVADHPLYPEPHDSIVVRRDIIKTRQIYDLNEFPLATKSVKDNRVERNGKKVTVHLTSQAPAYGLREWTVKKGDEVTIILTNLDKVEDLTHGFGIPNYNISFVVHPQQTQSVTFIADKPGVFWCYCLNFCHALHLEMRSRMLVEA</sequence>
<keyword evidence="15 21" id="KW-0560">Oxidoreductase</keyword>
<evidence type="ECO:0000256" key="6">
    <source>
        <dbReference type="ARBA" id="ARBA00006790"/>
    </source>
</evidence>